<dbReference type="Gene3D" id="1.10.3480.20">
    <property type="match status" value="1"/>
</dbReference>
<keyword evidence="3" id="KW-0645">Protease</keyword>
<dbReference type="GO" id="GO:0016020">
    <property type="term" value="C:membrane"/>
    <property type="evidence" value="ECO:0007669"/>
    <property type="project" value="TreeGrafter"/>
</dbReference>
<dbReference type="PANTHER" id="PTHR11533:SF299">
    <property type="entry name" value="AMINOPEPTIDASE"/>
    <property type="match status" value="1"/>
</dbReference>
<reference evidence="13" key="2">
    <citation type="journal article" date="2016" name="Sci. Rep.">
        <title>Dictyocaulus viviparus genome, variome and transcriptome elucidate lungworm biology and support future intervention.</title>
        <authorList>
            <person name="McNulty S.N."/>
            <person name="Strube C."/>
            <person name="Rosa B.A."/>
            <person name="Martin J.C."/>
            <person name="Tyagi R."/>
            <person name="Choi Y.J."/>
            <person name="Wang Q."/>
            <person name="Hallsworth Pepin K."/>
            <person name="Zhang X."/>
            <person name="Ozersky P."/>
            <person name="Wilson R.K."/>
            <person name="Sternberg P.W."/>
            <person name="Gasser R.B."/>
            <person name="Mitreva M."/>
        </authorList>
    </citation>
    <scope>NUCLEOTIDE SEQUENCE [LARGE SCALE GENOMIC DNA]</scope>
    <source>
        <strain evidence="13">HannoverDv2000</strain>
    </source>
</reference>
<name>A0A0D8XRZ5_DICVI</name>
<feature type="binding site" evidence="9">
    <location>
        <position position="93"/>
    </location>
    <ligand>
        <name>Zn(2+)</name>
        <dbReference type="ChEBI" id="CHEBI:29105"/>
        <note>catalytic</note>
    </ligand>
</feature>
<dbReference type="STRING" id="29172.A0A0D8XRZ5"/>
<feature type="domain" description="Peptidase M1 membrane alanine aminopeptidase" evidence="10">
    <location>
        <begin position="214"/>
        <end position="259"/>
    </location>
</feature>
<dbReference type="Pfam" id="PF11838">
    <property type="entry name" value="ERAP1_C"/>
    <property type="match status" value="1"/>
</dbReference>
<dbReference type="InterPro" id="IPR034016">
    <property type="entry name" value="M1_APN-typ"/>
</dbReference>
<feature type="binding site" evidence="9">
    <location>
        <position position="116"/>
    </location>
    <ligand>
        <name>Zn(2+)</name>
        <dbReference type="ChEBI" id="CHEBI:29105"/>
        <note>catalytic</note>
    </ligand>
</feature>
<reference evidence="12 13" key="1">
    <citation type="submission" date="2013-11" db="EMBL/GenBank/DDBJ databases">
        <title>Draft genome of the bovine lungworm Dictyocaulus viviparus.</title>
        <authorList>
            <person name="Mitreva M."/>
        </authorList>
    </citation>
    <scope>NUCLEOTIDE SEQUENCE [LARGE SCALE GENOMIC DNA]</scope>
    <source>
        <strain evidence="12 13">HannoverDv2000</strain>
    </source>
</reference>
<keyword evidence="2" id="KW-0031">Aminopeptidase</keyword>
<keyword evidence="6 9" id="KW-0862">Zinc</keyword>
<dbReference type="OrthoDB" id="5850968at2759"/>
<keyword evidence="4 9" id="KW-0479">Metal-binding</keyword>
<dbReference type="SUPFAM" id="SSF55486">
    <property type="entry name" value="Metalloproteases ('zincins'), catalytic domain"/>
    <property type="match status" value="1"/>
</dbReference>
<comment type="similarity">
    <text evidence="1">Belongs to the peptidase M1 family.</text>
</comment>
<evidence type="ECO:0000313" key="13">
    <source>
        <dbReference type="Proteomes" id="UP000053766"/>
    </source>
</evidence>
<dbReference type="InterPro" id="IPR001930">
    <property type="entry name" value="Peptidase_M1"/>
</dbReference>
<protein>
    <submittedName>
        <fullName evidence="12">Peptidase family M1</fullName>
    </submittedName>
</protein>
<dbReference type="InterPro" id="IPR050344">
    <property type="entry name" value="Peptidase_M1_aminopeptidases"/>
</dbReference>
<dbReference type="Pfam" id="PF01433">
    <property type="entry name" value="Peptidase_M1"/>
    <property type="match status" value="2"/>
</dbReference>
<proteinExistence type="inferred from homology"/>
<keyword evidence="5" id="KW-0378">Hydrolase</keyword>
<evidence type="ECO:0000256" key="2">
    <source>
        <dbReference type="ARBA" id="ARBA00022438"/>
    </source>
</evidence>
<feature type="domain" description="ERAP1-like C-terminal" evidence="11">
    <location>
        <begin position="374"/>
        <end position="480"/>
    </location>
</feature>
<evidence type="ECO:0000256" key="6">
    <source>
        <dbReference type="ARBA" id="ARBA00022833"/>
    </source>
</evidence>
<evidence type="ECO:0000256" key="3">
    <source>
        <dbReference type="ARBA" id="ARBA00022670"/>
    </source>
</evidence>
<dbReference type="CDD" id="cd09601">
    <property type="entry name" value="M1_APN-Q_like"/>
    <property type="match status" value="1"/>
</dbReference>
<keyword evidence="13" id="KW-1185">Reference proteome</keyword>
<comment type="cofactor">
    <cofactor evidence="9">
        <name>Zn(2+)</name>
        <dbReference type="ChEBI" id="CHEBI:29105"/>
    </cofactor>
    <text evidence="9">Binds 1 zinc ion per subunit.</text>
</comment>
<dbReference type="EMBL" id="KN716345">
    <property type="protein sequence ID" value="KJH46567.1"/>
    <property type="molecule type" value="Genomic_DNA"/>
</dbReference>
<dbReference type="MEROPS" id="M01.A15"/>
<dbReference type="InterPro" id="IPR014782">
    <property type="entry name" value="Peptidase_M1_dom"/>
</dbReference>
<evidence type="ECO:0000256" key="1">
    <source>
        <dbReference type="ARBA" id="ARBA00010136"/>
    </source>
</evidence>
<evidence type="ECO:0000259" key="11">
    <source>
        <dbReference type="Pfam" id="PF11838"/>
    </source>
</evidence>
<evidence type="ECO:0000256" key="5">
    <source>
        <dbReference type="ARBA" id="ARBA00022801"/>
    </source>
</evidence>
<dbReference type="GO" id="GO:0005615">
    <property type="term" value="C:extracellular space"/>
    <property type="evidence" value="ECO:0007669"/>
    <property type="project" value="TreeGrafter"/>
</dbReference>
<dbReference type="GO" id="GO:0008270">
    <property type="term" value="F:zinc ion binding"/>
    <property type="evidence" value="ECO:0007669"/>
    <property type="project" value="InterPro"/>
</dbReference>
<dbReference type="GO" id="GO:0070006">
    <property type="term" value="F:metalloaminopeptidase activity"/>
    <property type="evidence" value="ECO:0007669"/>
    <property type="project" value="TreeGrafter"/>
</dbReference>
<dbReference type="AlphaFoldDB" id="A0A0D8XRZ5"/>
<dbReference type="GO" id="GO:0042277">
    <property type="term" value="F:peptide binding"/>
    <property type="evidence" value="ECO:0007669"/>
    <property type="project" value="TreeGrafter"/>
</dbReference>
<dbReference type="PANTHER" id="PTHR11533">
    <property type="entry name" value="PROTEASE M1 ZINC METALLOPROTEASE"/>
    <property type="match status" value="1"/>
</dbReference>
<dbReference type="Gene3D" id="1.10.390.10">
    <property type="entry name" value="Neutral Protease Domain 2"/>
    <property type="match status" value="1"/>
</dbReference>
<dbReference type="InterPro" id="IPR027268">
    <property type="entry name" value="Peptidase_M4/M1_CTD_sf"/>
</dbReference>
<organism evidence="12 13">
    <name type="scientific">Dictyocaulus viviparus</name>
    <name type="common">Bovine lungworm</name>
    <dbReference type="NCBI Taxonomy" id="29172"/>
    <lineage>
        <taxon>Eukaryota</taxon>
        <taxon>Metazoa</taxon>
        <taxon>Ecdysozoa</taxon>
        <taxon>Nematoda</taxon>
        <taxon>Chromadorea</taxon>
        <taxon>Rhabditida</taxon>
        <taxon>Rhabditina</taxon>
        <taxon>Rhabditomorpha</taxon>
        <taxon>Strongyloidea</taxon>
        <taxon>Metastrongylidae</taxon>
        <taxon>Dictyocaulus</taxon>
    </lineage>
</organism>
<evidence type="ECO:0000313" key="12">
    <source>
        <dbReference type="EMBL" id="KJH46567.1"/>
    </source>
</evidence>
<dbReference type="InterPro" id="IPR024571">
    <property type="entry name" value="ERAP1-like_C_dom"/>
</dbReference>
<gene>
    <name evidence="12" type="ORF">DICVIV_07350</name>
</gene>
<dbReference type="PRINTS" id="PR00756">
    <property type="entry name" value="ALADIPTASE"/>
</dbReference>
<dbReference type="Proteomes" id="UP000053766">
    <property type="component" value="Unassembled WGS sequence"/>
</dbReference>
<evidence type="ECO:0000256" key="8">
    <source>
        <dbReference type="PIRSR" id="PIRSR634016-1"/>
    </source>
</evidence>
<dbReference type="GO" id="GO:0006508">
    <property type="term" value="P:proteolysis"/>
    <property type="evidence" value="ECO:0007669"/>
    <property type="project" value="UniProtKB-KW"/>
</dbReference>
<evidence type="ECO:0000259" key="10">
    <source>
        <dbReference type="Pfam" id="PF01433"/>
    </source>
</evidence>
<feature type="binding site" evidence="9">
    <location>
        <position position="97"/>
    </location>
    <ligand>
        <name>Zn(2+)</name>
        <dbReference type="ChEBI" id="CHEBI:29105"/>
        <note>catalytic</note>
    </ligand>
</feature>
<evidence type="ECO:0000256" key="7">
    <source>
        <dbReference type="ARBA" id="ARBA00023049"/>
    </source>
</evidence>
<dbReference type="GO" id="GO:0043171">
    <property type="term" value="P:peptide catabolic process"/>
    <property type="evidence" value="ECO:0007669"/>
    <property type="project" value="TreeGrafter"/>
</dbReference>
<keyword evidence="7" id="KW-0482">Metalloprotease</keyword>
<evidence type="ECO:0000256" key="4">
    <source>
        <dbReference type="ARBA" id="ARBA00022723"/>
    </source>
</evidence>
<sequence length="547" mass="62916">MSVCDVRLYAPKDVINGQSEFGLDTTIRALEYFEAYLNISYPLSKIDLVALDDFSEGAMENWGLLTFRDSTLLHANGTTTIMMREHVALVICHEVAHQWFGNLVTMDWWDDLWLNEGFANYMEYRCVDRLFPDWNIMRRHYIENIAFSHELDGLRGSRAISAQTSNETNIMGLLEEAHRMMLRCLTGNMDELLEHNRIFDYFVGRSVFLKLSNASAVLRMLQSLIGEENFQRSLIQYLNNYAYSNAKGSHLWEIVEKISALLGSPTKSIQYSPTLVILVVLVAYAVLPNGISIQSLANAYITQVGCPMIYVTLSDAKIIVHNQTRYFSEDGMQMNTEWPIPIHYRTDIQTESQLQWMNVGYSNVSWPVMNNSKWIIANTGGIGYVKVLYDTKNYAELTKQLRSNHTAISTVDRTMILVDAFDFSKSSKLSIEIYLDLLLYATEEMDRLLWSTIIKQMRYIEDLIEDTSFAEIFQKQAQHQYNRWIMENRRPSAEILGVVLSEGVRQGGHVAWDKAYRSIKIESPATIAINCEKEDEGSCERQHEAFN</sequence>
<feature type="active site" description="Proton acceptor" evidence="8">
    <location>
        <position position="94"/>
    </location>
</feature>
<dbReference type="GO" id="GO:0005737">
    <property type="term" value="C:cytoplasm"/>
    <property type="evidence" value="ECO:0007669"/>
    <property type="project" value="TreeGrafter"/>
</dbReference>
<feature type="domain" description="Peptidase M1 membrane alanine aminopeptidase" evidence="10">
    <location>
        <begin position="21"/>
        <end position="170"/>
    </location>
</feature>
<dbReference type="Gene3D" id="2.60.40.1910">
    <property type="match status" value="1"/>
</dbReference>
<evidence type="ECO:0000256" key="9">
    <source>
        <dbReference type="PIRSR" id="PIRSR634016-3"/>
    </source>
</evidence>
<dbReference type="FunFam" id="1.10.390.10:FF:000006">
    <property type="entry name" value="Puromycin-sensitive aminopeptidase"/>
    <property type="match status" value="1"/>
</dbReference>
<accession>A0A0D8XRZ5</accession>